<evidence type="ECO:0000313" key="3">
    <source>
        <dbReference type="Proteomes" id="UP000451860"/>
    </source>
</evidence>
<dbReference type="RefSeq" id="WP_152359783.1">
    <property type="nucleotide sequence ID" value="NZ_WHJE01000047.1"/>
</dbReference>
<keyword evidence="3" id="KW-1185">Reference proteome</keyword>
<dbReference type="GO" id="GO:0003824">
    <property type="term" value="F:catalytic activity"/>
    <property type="evidence" value="ECO:0007669"/>
    <property type="project" value="InterPro"/>
</dbReference>
<dbReference type="Proteomes" id="UP000451860">
    <property type="component" value="Unassembled WGS sequence"/>
</dbReference>
<name>A0A7J5UNP5_9MICO</name>
<protein>
    <recommendedName>
        <fullName evidence="4">CoA transferase</fullName>
    </recommendedName>
</protein>
<dbReference type="OrthoDB" id="9058532at2"/>
<dbReference type="Pfam" id="PF02515">
    <property type="entry name" value="CoA_transf_3"/>
    <property type="match status" value="1"/>
</dbReference>
<feature type="region of interest" description="Disordered" evidence="1">
    <location>
        <begin position="1"/>
        <end position="32"/>
    </location>
</feature>
<proteinExistence type="predicted"/>
<dbReference type="PANTHER" id="PTHR48228:SF4">
    <property type="entry name" value="BLR3030 PROTEIN"/>
    <property type="match status" value="1"/>
</dbReference>
<organism evidence="2 3">
    <name type="scientific">Georgenia thermotolerans</name>
    <dbReference type="NCBI Taxonomy" id="527326"/>
    <lineage>
        <taxon>Bacteria</taxon>
        <taxon>Bacillati</taxon>
        <taxon>Actinomycetota</taxon>
        <taxon>Actinomycetes</taxon>
        <taxon>Micrococcales</taxon>
        <taxon>Bogoriellaceae</taxon>
        <taxon>Georgenia</taxon>
    </lineage>
</organism>
<dbReference type="InterPro" id="IPR003673">
    <property type="entry name" value="CoA-Trfase_fam_III"/>
</dbReference>
<accession>A0A7J5UNP5</accession>
<comment type="caution">
    <text evidence="2">The sequence shown here is derived from an EMBL/GenBank/DDBJ whole genome shotgun (WGS) entry which is preliminary data.</text>
</comment>
<dbReference type="Gene3D" id="3.40.50.10540">
    <property type="entry name" value="Crotonobetainyl-coa:carnitine coa-transferase, domain 1"/>
    <property type="match status" value="2"/>
</dbReference>
<dbReference type="InterPro" id="IPR044855">
    <property type="entry name" value="CoA-Trfase_III_dom3_sf"/>
</dbReference>
<sequence>MTTQDTQGPAAPTPWPELSSAPVLRPGDDAAADGVTVTGPRRIWAGPLDVEALAVGSVREAARAAAALADRRGAPRWVSLDSRHVAAAFDDFRHLRVAGRAPEAWAPLSTFYPAADGWVRVHANYPHHRRALLTALGLPPDDDGARAAVAEAVAALPAHTVETRVRAAGGVAAALRTPAQWRAHEQGRLVADLPLVDLARTDAPGRAPAPTDGPPLAGVRVLDLTRVLAGPTATRLLGALGADVLRIDPPDNPELLDQHLDTGFAKRSAVADLTDPVTRHRVDELLAGADVLVTGYRPGALAGLGLDAEAVLARRPGLVVAELSAWGPTGPWGHERGFDSIVQVATGIASVYGTGEGHPGEQRPGREGPAWRPGALPVQALDFATGYLVGAAVMRMLAGRADHGGGVARVALARVAAELLGLGAPPGEGPAGPPAGA</sequence>
<dbReference type="AlphaFoldDB" id="A0A7J5UNP5"/>
<reference evidence="2 3" key="1">
    <citation type="submission" date="2019-10" db="EMBL/GenBank/DDBJ databases">
        <title>Georgenia wutianyii sp. nov. and Georgenia yuyongxinii sp. nov. isolated from plateau pika (Ochotona curzoniae) in the Qinghai-Tibet plateau of China.</title>
        <authorList>
            <person name="Tian Z."/>
        </authorList>
    </citation>
    <scope>NUCLEOTIDE SEQUENCE [LARGE SCALE GENOMIC DNA]</scope>
    <source>
        <strain evidence="2 3">DSM 21501</strain>
    </source>
</reference>
<dbReference type="InterPro" id="IPR050509">
    <property type="entry name" value="CoA-transferase_III"/>
</dbReference>
<feature type="non-terminal residue" evidence="2">
    <location>
        <position position="437"/>
    </location>
</feature>
<dbReference type="PANTHER" id="PTHR48228">
    <property type="entry name" value="SUCCINYL-COA--D-CITRAMALATE COA-TRANSFERASE"/>
    <property type="match status" value="1"/>
</dbReference>
<evidence type="ECO:0000256" key="1">
    <source>
        <dbReference type="SAM" id="MobiDB-lite"/>
    </source>
</evidence>
<evidence type="ECO:0008006" key="4">
    <source>
        <dbReference type="Google" id="ProtNLM"/>
    </source>
</evidence>
<dbReference type="EMBL" id="WHJE01000047">
    <property type="protein sequence ID" value="KAE8764005.1"/>
    <property type="molecule type" value="Genomic_DNA"/>
</dbReference>
<gene>
    <name evidence="2" type="ORF">GB883_11355</name>
</gene>
<evidence type="ECO:0000313" key="2">
    <source>
        <dbReference type="EMBL" id="KAE8764005.1"/>
    </source>
</evidence>
<feature type="region of interest" description="Disordered" evidence="1">
    <location>
        <begin position="353"/>
        <end position="372"/>
    </location>
</feature>
<dbReference type="SUPFAM" id="SSF89796">
    <property type="entry name" value="CoA-transferase family III (CaiB/BaiF)"/>
    <property type="match status" value="2"/>
</dbReference>
<dbReference type="Gene3D" id="3.30.1540.10">
    <property type="entry name" value="formyl-coa transferase, domain 3"/>
    <property type="match status" value="1"/>
</dbReference>
<dbReference type="InterPro" id="IPR023606">
    <property type="entry name" value="CoA-Trfase_III_dom_1_sf"/>
</dbReference>